<gene>
    <name evidence="1" type="ORF">RPERSI_LOCUS24822</name>
</gene>
<name>A0ACA9RYK0_9GLOM</name>
<organism evidence="1 2">
    <name type="scientific">Racocetra persica</name>
    <dbReference type="NCBI Taxonomy" id="160502"/>
    <lineage>
        <taxon>Eukaryota</taxon>
        <taxon>Fungi</taxon>
        <taxon>Fungi incertae sedis</taxon>
        <taxon>Mucoromycota</taxon>
        <taxon>Glomeromycotina</taxon>
        <taxon>Glomeromycetes</taxon>
        <taxon>Diversisporales</taxon>
        <taxon>Gigasporaceae</taxon>
        <taxon>Racocetra</taxon>
    </lineage>
</organism>
<dbReference type="Proteomes" id="UP000789920">
    <property type="component" value="Unassembled WGS sequence"/>
</dbReference>
<protein>
    <submittedName>
        <fullName evidence="1">29151_t:CDS:1</fullName>
    </submittedName>
</protein>
<reference evidence="1" key="1">
    <citation type="submission" date="2021-06" db="EMBL/GenBank/DDBJ databases">
        <authorList>
            <person name="Kallberg Y."/>
            <person name="Tangrot J."/>
            <person name="Rosling A."/>
        </authorList>
    </citation>
    <scope>NUCLEOTIDE SEQUENCE</scope>
    <source>
        <strain evidence="1">MA461A</strain>
    </source>
</reference>
<evidence type="ECO:0000313" key="2">
    <source>
        <dbReference type="Proteomes" id="UP000789920"/>
    </source>
</evidence>
<dbReference type="EMBL" id="CAJVQC010080490">
    <property type="protein sequence ID" value="CAG8818019.1"/>
    <property type="molecule type" value="Genomic_DNA"/>
</dbReference>
<feature type="non-terminal residue" evidence="1">
    <location>
        <position position="210"/>
    </location>
</feature>
<accession>A0ACA9RYK0</accession>
<comment type="caution">
    <text evidence="1">The sequence shown here is derived from an EMBL/GenBank/DDBJ whole genome shotgun (WGS) entry which is preliminary data.</text>
</comment>
<keyword evidence="2" id="KW-1185">Reference proteome</keyword>
<evidence type="ECO:0000313" key="1">
    <source>
        <dbReference type="EMBL" id="CAG8818019.1"/>
    </source>
</evidence>
<sequence length="210" mass="24194">MISALLWIRKGAAAEQPEKYELDDKEYERISQLTATQLENSKSELENHDVKIESNDVKIESHDVNMTDVNDDSELLEYNLEQYDEEDEEEGQPMSIFGNIKGLAYYTSNEEDPYITLNDEDDETDDVRILATDSVLVAAKTEDEVSQLEIYVYEESEDNLYVHNDIMLPSFPLCLEWLDFRLGRKKGLDGSGNYVAIGTFEPEIEIWDLD</sequence>
<proteinExistence type="predicted"/>